<sequence>MERNTPKEKFISRYNKSRMVITISNIMILCAAASLLIRVIIHAFATPFTILSFVHNGSKMAAILLLIALSLMRQEYLMISYHNANHMNQYLSLPLFKDRPIEYEAETVEIIFIIDLLTLHLTTWMLSSFIAIPIVFISIICLLFYHLFFKDYQIKTNN</sequence>
<evidence type="ECO:0000313" key="3">
    <source>
        <dbReference type="Proteomes" id="UP001144204"/>
    </source>
</evidence>
<keyword evidence="1" id="KW-0812">Transmembrane</keyword>
<reference evidence="2" key="2">
    <citation type="journal article" date="2023" name="PLoS ONE">
        <title>Philodulcilactobacillus myokoensis gen. nov., sp. nov., a fructophilic, acidophilic, and agar-phobic lactic acid bacterium isolated from fermented vegetable extracts.</title>
        <authorList>
            <person name="Kouya T."/>
            <person name="Ishiyama Y."/>
            <person name="Ohashi S."/>
            <person name="Kumakubo R."/>
            <person name="Yamazaki T."/>
            <person name="Otaki T."/>
        </authorList>
    </citation>
    <scope>NUCLEOTIDE SEQUENCE</scope>
    <source>
        <strain evidence="2">WR16-4</strain>
    </source>
</reference>
<proteinExistence type="predicted"/>
<dbReference type="EMBL" id="BRPL01000004">
    <property type="protein sequence ID" value="GLB47582.1"/>
    <property type="molecule type" value="Genomic_DNA"/>
</dbReference>
<organism evidence="2 3">
    <name type="scientific">Philodulcilactobacillus myokoensis</name>
    <dbReference type="NCBI Taxonomy" id="2929573"/>
    <lineage>
        <taxon>Bacteria</taxon>
        <taxon>Bacillati</taxon>
        <taxon>Bacillota</taxon>
        <taxon>Bacilli</taxon>
        <taxon>Lactobacillales</taxon>
        <taxon>Lactobacillaceae</taxon>
        <taxon>Philodulcilactobacillus</taxon>
    </lineage>
</organism>
<dbReference type="AlphaFoldDB" id="A0A9W6B268"/>
<keyword evidence="1" id="KW-1133">Transmembrane helix</keyword>
<feature type="transmembrane region" description="Helical" evidence="1">
    <location>
        <begin position="130"/>
        <end position="149"/>
    </location>
</feature>
<comment type="caution">
    <text evidence="2">The sequence shown here is derived from an EMBL/GenBank/DDBJ whole genome shotgun (WGS) entry which is preliminary data.</text>
</comment>
<dbReference type="RefSeq" id="WP_286137119.1">
    <property type="nucleotide sequence ID" value="NZ_BRPL01000004.1"/>
</dbReference>
<feature type="transmembrane region" description="Helical" evidence="1">
    <location>
        <begin position="53"/>
        <end position="72"/>
    </location>
</feature>
<reference evidence="2" key="1">
    <citation type="submission" date="2022-07" db="EMBL/GenBank/DDBJ databases">
        <authorList>
            <person name="Kouya T."/>
            <person name="Ishiyama Y."/>
        </authorList>
    </citation>
    <scope>NUCLEOTIDE SEQUENCE</scope>
    <source>
        <strain evidence="2">WR16-4</strain>
    </source>
</reference>
<dbReference type="Proteomes" id="UP001144204">
    <property type="component" value="Unassembled WGS sequence"/>
</dbReference>
<accession>A0A9W6B268</accession>
<gene>
    <name evidence="2" type="ORF">WR164_15610</name>
</gene>
<keyword evidence="3" id="KW-1185">Reference proteome</keyword>
<protein>
    <submittedName>
        <fullName evidence="2">Uncharacterized protein</fullName>
    </submittedName>
</protein>
<feature type="transmembrane region" description="Helical" evidence="1">
    <location>
        <begin position="20"/>
        <end position="41"/>
    </location>
</feature>
<name>A0A9W6B268_9LACO</name>
<evidence type="ECO:0000313" key="2">
    <source>
        <dbReference type="EMBL" id="GLB47582.1"/>
    </source>
</evidence>
<keyword evidence="1" id="KW-0472">Membrane</keyword>
<evidence type="ECO:0000256" key="1">
    <source>
        <dbReference type="SAM" id="Phobius"/>
    </source>
</evidence>